<keyword evidence="1" id="KW-0479">Metal-binding</keyword>
<dbReference type="AlphaFoldDB" id="A0A7W9J275"/>
<proteinExistence type="predicted"/>
<dbReference type="GO" id="GO:0005737">
    <property type="term" value="C:cytoplasm"/>
    <property type="evidence" value="ECO:0007669"/>
    <property type="project" value="TreeGrafter"/>
</dbReference>
<comment type="caution">
    <text evidence="4">The sequence shown here is derived from an EMBL/GenBank/DDBJ whole genome shotgun (WGS) entry which is preliminary data.</text>
</comment>
<reference evidence="4 5" key="1">
    <citation type="submission" date="2020-08" db="EMBL/GenBank/DDBJ databases">
        <title>Sequencing the genomes of 1000 actinobacteria strains.</title>
        <authorList>
            <person name="Klenk H.-P."/>
        </authorList>
    </citation>
    <scope>NUCLEOTIDE SEQUENCE [LARGE SCALE GENOMIC DNA]</scope>
    <source>
        <strain evidence="4 5">DSM 28967</strain>
    </source>
</reference>
<organism evidence="4 5">
    <name type="scientific">Kribbella italica</name>
    <dbReference type="NCBI Taxonomy" id="1540520"/>
    <lineage>
        <taxon>Bacteria</taxon>
        <taxon>Bacillati</taxon>
        <taxon>Actinomycetota</taxon>
        <taxon>Actinomycetes</taxon>
        <taxon>Propionibacteriales</taxon>
        <taxon>Kribbellaceae</taxon>
        <taxon>Kribbella</taxon>
    </lineage>
</organism>
<keyword evidence="5" id="KW-1185">Reference proteome</keyword>
<evidence type="ECO:0000256" key="2">
    <source>
        <dbReference type="ARBA" id="ARBA00022801"/>
    </source>
</evidence>
<keyword evidence="2" id="KW-0378">Hydrolase</keyword>
<accession>A0A7W9J275</accession>
<protein>
    <submittedName>
        <fullName evidence="4">Arylsulfatase A-like enzyme</fullName>
    </submittedName>
</protein>
<name>A0A7W9J275_9ACTN</name>
<gene>
    <name evidence="4" type="ORF">HDA39_000489</name>
</gene>
<dbReference type="Gene3D" id="3.40.720.10">
    <property type="entry name" value="Alkaline Phosphatase, subunit A"/>
    <property type="match status" value="1"/>
</dbReference>
<dbReference type="PANTHER" id="PTHR45953:SF1">
    <property type="entry name" value="IDURONATE 2-SULFATASE"/>
    <property type="match status" value="1"/>
</dbReference>
<dbReference type="RefSeq" id="WP_184793609.1">
    <property type="nucleotide sequence ID" value="NZ_JACHMY010000001.1"/>
</dbReference>
<dbReference type="EMBL" id="JACHMY010000001">
    <property type="protein sequence ID" value="MBB5833755.1"/>
    <property type="molecule type" value="Genomic_DNA"/>
</dbReference>
<dbReference type="Proteomes" id="UP000549971">
    <property type="component" value="Unassembled WGS sequence"/>
</dbReference>
<dbReference type="PANTHER" id="PTHR45953">
    <property type="entry name" value="IDURONATE 2-SULFATASE"/>
    <property type="match status" value="1"/>
</dbReference>
<evidence type="ECO:0000313" key="4">
    <source>
        <dbReference type="EMBL" id="MBB5833755.1"/>
    </source>
</evidence>
<dbReference type="GO" id="GO:0046872">
    <property type="term" value="F:metal ion binding"/>
    <property type="evidence" value="ECO:0007669"/>
    <property type="project" value="UniProtKB-KW"/>
</dbReference>
<dbReference type="SUPFAM" id="SSF53649">
    <property type="entry name" value="Alkaline phosphatase-like"/>
    <property type="match status" value="1"/>
</dbReference>
<dbReference type="InterPro" id="IPR017850">
    <property type="entry name" value="Alkaline_phosphatase_core_sf"/>
</dbReference>
<feature type="domain" description="Sulfatase N-terminal" evidence="3">
    <location>
        <begin position="5"/>
        <end position="342"/>
    </location>
</feature>
<sequence>MSTRPNILLLMTDQHRADLTNQHRTAGSGLDLDTMPRLDQVAAAGAAFGRAYTSYPACVPARTSLLTGRFPTAHHVRQNSNAEHAYYSEDLLDVLRAAGYSLHFAGKPHMHRTEQDFDTYHGPFMHDRGPAVTESEVAFDQWLHDLDHGVADEPTPYPVEAQLPYRIVDGAIEALQVTTEDDPFFLWVSFPEPHNPYQVPEPYFSLYAEEDVPERLAGPEAIPGLGWRYRWLHELTTAKRPAYDDAWRRYRANYLGMLRLIDDQIARLLDQLGDRLDDTIVVFVSDHGDYVGEYGLQRKGAGMSDFLMRIPFVVSGPGVTAGPRDELVSMVDLFPTLCELVGAEIPAGVQGRSLAPLLAGEAGPDVEFGSIYAELGYGGVSYDESDRPPLHFPYQGRNYDELNSVTQSGGERMVVSGNHKLIVDDRGQHRLYDLSADPAELVDLADDPAHHAVHDALQATLLRWLIRVADDLPAGAYTPKTVKHNWRWA</sequence>
<evidence type="ECO:0000259" key="3">
    <source>
        <dbReference type="Pfam" id="PF00884"/>
    </source>
</evidence>
<dbReference type="InterPro" id="IPR000917">
    <property type="entry name" value="Sulfatase_N"/>
</dbReference>
<dbReference type="GO" id="GO:0008484">
    <property type="term" value="F:sulfuric ester hydrolase activity"/>
    <property type="evidence" value="ECO:0007669"/>
    <property type="project" value="TreeGrafter"/>
</dbReference>
<evidence type="ECO:0000313" key="5">
    <source>
        <dbReference type="Proteomes" id="UP000549971"/>
    </source>
</evidence>
<dbReference type="Pfam" id="PF00884">
    <property type="entry name" value="Sulfatase"/>
    <property type="match status" value="1"/>
</dbReference>
<evidence type="ECO:0000256" key="1">
    <source>
        <dbReference type="ARBA" id="ARBA00022723"/>
    </source>
</evidence>